<dbReference type="Gene3D" id="3.90.190.10">
    <property type="entry name" value="Protein tyrosine phosphatase superfamily"/>
    <property type="match status" value="1"/>
</dbReference>
<organism evidence="1 2">
    <name type="scientific">Roseovarius litoreus</name>
    <dbReference type="NCBI Taxonomy" id="1155722"/>
    <lineage>
        <taxon>Bacteria</taxon>
        <taxon>Pseudomonadati</taxon>
        <taxon>Pseudomonadota</taxon>
        <taxon>Alphaproteobacteria</taxon>
        <taxon>Rhodobacterales</taxon>
        <taxon>Roseobacteraceae</taxon>
        <taxon>Roseovarius</taxon>
    </lineage>
</organism>
<dbReference type="AlphaFoldDB" id="A0A1M7DT39"/>
<dbReference type="EMBL" id="FRCB01000003">
    <property type="protein sequence ID" value="SHL82681.1"/>
    <property type="molecule type" value="Genomic_DNA"/>
</dbReference>
<accession>A0A1M7DT39</accession>
<proteinExistence type="predicted"/>
<keyword evidence="2" id="KW-1185">Reference proteome</keyword>
<name>A0A1M7DT39_9RHOB</name>
<gene>
    <name evidence="1" type="ORF">SAMN05443432_10351</name>
</gene>
<sequence>MERFPFMKLFRRLVDWERNLRNSFDTDLSTPENRRRANIYNLWFDHAVLRKVWTNFYEIAPGVYRSNQPTHERFVKLKKKGIKTILNLRGAGGTAHYLVEEESCRTLGLTLVNVNLMARQAAPGTEIKGLIRAFREIEKPFVMHCKSGADRAGFAAAIYLLVIEGRPVSEARKMLGVKYIHLKWSKTGVLDHILDRYEQSHAATGISFEDWLEAEYQHDAMQADYEATHKPIF</sequence>
<dbReference type="Pfam" id="PF22785">
    <property type="entry name" value="Tc-R-P"/>
    <property type="match status" value="1"/>
</dbReference>
<protein>
    <submittedName>
        <fullName evidence="1">Tyrosine phosphatase family protein</fullName>
    </submittedName>
</protein>
<dbReference type="InterPro" id="IPR029021">
    <property type="entry name" value="Prot-tyrosine_phosphatase-like"/>
</dbReference>
<dbReference type="Proteomes" id="UP000322545">
    <property type="component" value="Unassembled WGS sequence"/>
</dbReference>
<evidence type="ECO:0000313" key="2">
    <source>
        <dbReference type="Proteomes" id="UP000322545"/>
    </source>
</evidence>
<evidence type="ECO:0000313" key="1">
    <source>
        <dbReference type="EMBL" id="SHL82681.1"/>
    </source>
</evidence>
<dbReference type="SUPFAM" id="SSF52799">
    <property type="entry name" value="(Phosphotyrosine protein) phosphatases II"/>
    <property type="match status" value="1"/>
</dbReference>
<reference evidence="1 2" key="1">
    <citation type="submission" date="2016-11" db="EMBL/GenBank/DDBJ databases">
        <authorList>
            <person name="Varghese N."/>
            <person name="Submissions S."/>
        </authorList>
    </citation>
    <scope>NUCLEOTIDE SEQUENCE [LARGE SCALE GENOMIC DNA]</scope>
    <source>
        <strain evidence="1 2">DSM 28249</strain>
    </source>
</reference>